<dbReference type="InterPro" id="IPR036691">
    <property type="entry name" value="Endo/exonu/phosph_ase_sf"/>
</dbReference>
<evidence type="ECO:0008006" key="3">
    <source>
        <dbReference type="Google" id="ProtNLM"/>
    </source>
</evidence>
<name>A0AAV4N7D2_9ARAC</name>
<dbReference type="EMBL" id="BPLQ01001176">
    <property type="protein sequence ID" value="GIX79334.1"/>
    <property type="molecule type" value="Genomic_DNA"/>
</dbReference>
<protein>
    <recommendedName>
        <fullName evidence="3">Endonuclease/exonuclease/phosphatase domain-containing protein</fullName>
    </recommendedName>
</protein>
<organism evidence="1 2">
    <name type="scientific">Caerostris darwini</name>
    <dbReference type="NCBI Taxonomy" id="1538125"/>
    <lineage>
        <taxon>Eukaryota</taxon>
        <taxon>Metazoa</taxon>
        <taxon>Ecdysozoa</taxon>
        <taxon>Arthropoda</taxon>
        <taxon>Chelicerata</taxon>
        <taxon>Arachnida</taxon>
        <taxon>Araneae</taxon>
        <taxon>Araneomorphae</taxon>
        <taxon>Entelegynae</taxon>
        <taxon>Araneoidea</taxon>
        <taxon>Araneidae</taxon>
        <taxon>Caerostris</taxon>
    </lineage>
</organism>
<evidence type="ECO:0000313" key="2">
    <source>
        <dbReference type="Proteomes" id="UP001054837"/>
    </source>
</evidence>
<accession>A0AAV4N7D2</accession>
<keyword evidence="2" id="KW-1185">Reference proteome</keyword>
<reference evidence="1 2" key="1">
    <citation type="submission" date="2021-06" db="EMBL/GenBank/DDBJ databases">
        <title>Caerostris darwini draft genome.</title>
        <authorList>
            <person name="Kono N."/>
            <person name="Arakawa K."/>
        </authorList>
    </citation>
    <scope>NUCLEOTIDE SEQUENCE [LARGE SCALE GENOMIC DNA]</scope>
</reference>
<gene>
    <name evidence="1" type="ORF">CDAR_228141</name>
</gene>
<dbReference type="SUPFAM" id="SSF56219">
    <property type="entry name" value="DNase I-like"/>
    <property type="match status" value="1"/>
</dbReference>
<dbReference type="AlphaFoldDB" id="A0AAV4N7D2"/>
<dbReference type="Proteomes" id="UP001054837">
    <property type="component" value="Unassembled WGS sequence"/>
</dbReference>
<sequence>MSWNCYRANPFGLQLYNFTQQHNLHIAAPHTPIRFGSLTPSIIDIAILKNFSYHYLTSSISAMTFDHNPVLFNIDYTLQNNNIPNWEKFNYLLSAATFTPGNLTTQQGIENSIQHLTQLITITSTKPSILTSLLIFAVKLPLETT</sequence>
<comment type="caution">
    <text evidence="1">The sequence shown here is derived from an EMBL/GenBank/DDBJ whole genome shotgun (WGS) entry which is preliminary data.</text>
</comment>
<evidence type="ECO:0000313" key="1">
    <source>
        <dbReference type="EMBL" id="GIX79334.1"/>
    </source>
</evidence>
<proteinExistence type="predicted"/>